<evidence type="ECO:0000256" key="7">
    <source>
        <dbReference type="ARBA" id="ARBA00022946"/>
    </source>
</evidence>
<dbReference type="PANTHER" id="PTHR12131:SF1">
    <property type="entry name" value="ATP-DEPENDENT RNA HELICASE SUPV3L1, MITOCHONDRIAL-RELATED"/>
    <property type="match status" value="1"/>
</dbReference>
<keyword evidence="12" id="KW-1185">Reference proteome</keyword>
<dbReference type="GO" id="GO:0005524">
    <property type="term" value="F:ATP binding"/>
    <property type="evidence" value="ECO:0007669"/>
    <property type="project" value="UniProtKB-KW"/>
</dbReference>
<dbReference type="Gene3D" id="3.40.50.300">
    <property type="entry name" value="P-loop containing nucleotide triphosphate hydrolases"/>
    <property type="match status" value="2"/>
</dbReference>
<dbReference type="EMBL" id="LSSM01001482">
    <property type="protein sequence ID" value="OMJ26358.1"/>
    <property type="molecule type" value="Genomic_DNA"/>
</dbReference>
<dbReference type="SUPFAM" id="SSF52540">
    <property type="entry name" value="P-loop containing nucleoside triphosphate hydrolases"/>
    <property type="match status" value="1"/>
</dbReference>
<dbReference type="FunFam" id="3.40.50.300:FF:000957">
    <property type="entry name" value="ATP-dependent RNA helicase SUV3L, mitochondrial"/>
    <property type="match status" value="1"/>
</dbReference>
<dbReference type="EC" id="3.6.4.13" evidence="2"/>
<dbReference type="OrthoDB" id="6692397at2759"/>
<dbReference type="Proteomes" id="UP000187429">
    <property type="component" value="Unassembled WGS sequence"/>
</dbReference>
<reference evidence="12" key="1">
    <citation type="submission" date="2017-01" db="EMBL/GenBank/DDBJ databases">
        <authorList>
            <person name="Wang Y."/>
            <person name="White M."/>
            <person name="Kvist S."/>
            <person name="Moncalvo J.-M."/>
        </authorList>
    </citation>
    <scope>NUCLEOTIDE SEQUENCE [LARGE SCALE GENOMIC DNA]</scope>
    <source>
        <strain evidence="12">ID-206-W2</strain>
    </source>
</reference>
<evidence type="ECO:0000256" key="1">
    <source>
        <dbReference type="ARBA" id="ARBA00004173"/>
    </source>
</evidence>
<keyword evidence="4" id="KW-0378">Hydrolase</keyword>
<evidence type="ECO:0000256" key="3">
    <source>
        <dbReference type="ARBA" id="ARBA00022741"/>
    </source>
</evidence>
<dbReference type="PROSITE" id="PS51194">
    <property type="entry name" value="HELICASE_CTER"/>
    <property type="match status" value="1"/>
</dbReference>
<accession>A0A1R1YHG4</accession>
<dbReference type="GO" id="GO:0000965">
    <property type="term" value="P:mitochondrial RNA 3'-end processing"/>
    <property type="evidence" value="ECO:0007669"/>
    <property type="project" value="TreeGrafter"/>
</dbReference>
<protein>
    <recommendedName>
        <fullName evidence="2">RNA helicase</fullName>
        <ecNumber evidence="2">3.6.4.13</ecNumber>
    </recommendedName>
</protein>
<dbReference type="InterPro" id="IPR055206">
    <property type="entry name" value="DEXQc_SUV3"/>
</dbReference>
<evidence type="ECO:0000313" key="12">
    <source>
        <dbReference type="Proteomes" id="UP000187429"/>
    </source>
</evidence>
<dbReference type="InterPro" id="IPR044774">
    <property type="entry name" value="Suv3_DEXQc"/>
</dbReference>
<evidence type="ECO:0000256" key="2">
    <source>
        <dbReference type="ARBA" id="ARBA00012552"/>
    </source>
</evidence>
<dbReference type="InterPro" id="IPR001650">
    <property type="entry name" value="Helicase_C-like"/>
</dbReference>
<sequence>MHVGPTNSGKTYHAINRLKEAKTGIYCSPLRLLAHEIYTLMNNLGKPCELITGEDKRVPTVNGEPMETVLNDDGEVVVPMISSTIEMTNYARMFEVAVIDEIQMIQDFNRGWAWTTALLGIKAKEIHLCGEESSVPLIKRIFSSIHETVTVKRYERLSKLQTSDQTLNSKWKNVKEGDCIVAFSRKKIFEIQKQIEAITGMKCAVIYGGLPPDNRSRQANLFNDPNSEYKVLVASDAVGMGLNLKIKRTIFDSLRKFDGNNVMPLTTSQIKQIGGRAGRFNVGYDTGIITT</sequence>
<dbReference type="GO" id="GO:0016787">
    <property type="term" value="F:hydrolase activity"/>
    <property type="evidence" value="ECO:0007669"/>
    <property type="project" value="UniProtKB-KW"/>
</dbReference>
<evidence type="ECO:0000313" key="11">
    <source>
        <dbReference type="EMBL" id="OMJ26358.1"/>
    </source>
</evidence>
<evidence type="ECO:0000256" key="9">
    <source>
        <dbReference type="ARBA" id="ARBA00047984"/>
    </source>
</evidence>
<comment type="subcellular location">
    <subcellularLocation>
        <location evidence="1">Mitochondrion</location>
    </subcellularLocation>
</comment>
<evidence type="ECO:0000256" key="5">
    <source>
        <dbReference type="ARBA" id="ARBA00022806"/>
    </source>
</evidence>
<comment type="caution">
    <text evidence="11">The sequence shown here is derived from an EMBL/GenBank/DDBJ whole genome shotgun (WGS) entry which is preliminary data.</text>
</comment>
<keyword evidence="8" id="KW-0496">Mitochondrion</keyword>
<dbReference type="SMART" id="SM00490">
    <property type="entry name" value="HELICc"/>
    <property type="match status" value="1"/>
</dbReference>
<proteinExistence type="predicted"/>
<dbReference type="GO" id="GO:0003724">
    <property type="term" value="F:RNA helicase activity"/>
    <property type="evidence" value="ECO:0007669"/>
    <property type="project" value="UniProtKB-EC"/>
</dbReference>
<keyword evidence="5 11" id="KW-0347">Helicase</keyword>
<gene>
    <name evidence="11" type="ORF">AYI69_g4007</name>
</gene>
<keyword evidence="7" id="KW-0809">Transit peptide</keyword>
<feature type="domain" description="Helicase C-terminal" evidence="10">
    <location>
        <begin position="166"/>
        <end position="291"/>
    </location>
</feature>
<dbReference type="AlphaFoldDB" id="A0A1R1YHG4"/>
<dbReference type="Pfam" id="PF22527">
    <property type="entry name" value="DEXQc_Suv3"/>
    <property type="match status" value="1"/>
</dbReference>
<dbReference type="InterPro" id="IPR027417">
    <property type="entry name" value="P-loop_NTPase"/>
</dbReference>
<name>A0A1R1YHG4_9FUNG</name>
<dbReference type="CDD" id="cd17913">
    <property type="entry name" value="DEXQc_Suv3"/>
    <property type="match status" value="1"/>
</dbReference>
<keyword evidence="3" id="KW-0547">Nucleotide-binding</keyword>
<evidence type="ECO:0000259" key="10">
    <source>
        <dbReference type="PROSITE" id="PS51194"/>
    </source>
</evidence>
<evidence type="ECO:0000256" key="6">
    <source>
        <dbReference type="ARBA" id="ARBA00022840"/>
    </source>
</evidence>
<comment type="catalytic activity">
    <reaction evidence="9">
        <text>ATP + H2O = ADP + phosphate + H(+)</text>
        <dbReference type="Rhea" id="RHEA:13065"/>
        <dbReference type="ChEBI" id="CHEBI:15377"/>
        <dbReference type="ChEBI" id="CHEBI:15378"/>
        <dbReference type="ChEBI" id="CHEBI:30616"/>
        <dbReference type="ChEBI" id="CHEBI:43474"/>
        <dbReference type="ChEBI" id="CHEBI:456216"/>
        <dbReference type="EC" id="3.6.4.13"/>
    </reaction>
</comment>
<dbReference type="GO" id="GO:0045025">
    <property type="term" value="C:mitochondrial degradosome"/>
    <property type="evidence" value="ECO:0007669"/>
    <property type="project" value="TreeGrafter"/>
</dbReference>
<dbReference type="CDD" id="cd18805">
    <property type="entry name" value="SF2_C_suv3"/>
    <property type="match status" value="1"/>
</dbReference>
<evidence type="ECO:0000256" key="8">
    <source>
        <dbReference type="ARBA" id="ARBA00023128"/>
    </source>
</evidence>
<dbReference type="Pfam" id="PF00271">
    <property type="entry name" value="Helicase_C"/>
    <property type="match status" value="1"/>
</dbReference>
<dbReference type="InterPro" id="IPR050699">
    <property type="entry name" value="RNA-DNA_Helicase"/>
</dbReference>
<dbReference type="PANTHER" id="PTHR12131">
    <property type="entry name" value="ATP-DEPENDENT RNA AND DNA HELICASE"/>
    <property type="match status" value="1"/>
</dbReference>
<organism evidence="11 12">
    <name type="scientific">Smittium culicis</name>
    <dbReference type="NCBI Taxonomy" id="133412"/>
    <lineage>
        <taxon>Eukaryota</taxon>
        <taxon>Fungi</taxon>
        <taxon>Fungi incertae sedis</taxon>
        <taxon>Zoopagomycota</taxon>
        <taxon>Kickxellomycotina</taxon>
        <taxon>Harpellomycetes</taxon>
        <taxon>Harpellales</taxon>
        <taxon>Legeriomycetaceae</taxon>
        <taxon>Smittium</taxon>
    </lineage>
</organism>
<evidence type="ECO:0000256" key="4">
    <source>
        <dbReference type="ARBA" id="ARBA00022801"/>
    </source>
</evidence>
<keyword evidence="6" id="KW-0067">ATP-binding</keyword>